<dbReference type="Proteomes" id="UP001058074">
    <property type="component" value="Unassembled WGS sequence"/>
</dbReference>
<accession>A0ACB5R910</accession>
<gene>
    <name evidence="1" type="ORF">rsdtw13_08800</name>
</gene>
<dbReference type="EMBL" id="BROD01000001">
    <property type="protein sequence ID" value="GKX65622.1"/>
    <property type="molecule type" value="Genomic_DNA"/>
</dbReference>
<sequence length="54" mass="6449">MEFKEAITQFKNYIAGIELSKETCLYNRNERCSLDNKKCKCKDCQSYKRKCLKC</sequence>
<reference evidence="1" key="1">
    <citation type="journal article" date="2025" name="Int. J. Syst. Evol. Microbiol.">
        <title>Inconstantimicrobium mannanitabidum sp. nov., a novel member of the family Clostridiaceae isolated from anoxic soil under the treatment of reductive soil disinfestation.</title>
        <authorList>
            <person name="Ueki A."/>
            <person name="Tonouchi A."/>
            <person name="Honma S."/>
            <person name="Kaku N."/>
            <person name="Ueki K."/>
        </authorList>
    </citation>
    <scope>NUCLEOTIDE SEQUENCE</scope>
    <source>
        <strain evidence="1">TW13</strain>
    </source>
</reference>
<evidence type="ECO:0000313" key="2">
    <source>
        <dbReference type="Proteomes" id="UP001058074"/>
    </source>
</evidence>
<protein>
    <submittedName>
        <fullName evidence="1">Uncharacterized protein</fullName>
    </submittedName>
</protein>
<evidence type="ECO:0000313" key="1">
    <source>
        <dbReference type="EMBL" id="GKX65622.1"/>
    </source>
</evidence>
<proteinExistence type="predicted"/>
<organism evidence="1 2">
    <name type="scientific">Inconstantimicrobium mannanitabidum</name>
    <dbReference type="NCBI Taxonomy" id="1604901"/>
    <lineage>
        <taxon>Bacteria</taxon>
        <taxon>Bacillati</taxon>
        <taxon>Bacillota</taxon>
        <taxon>Clostridia</taxon>
        <taxon>Eubacteriales</taxon>
        <taxon>Clostridiaceae</taxon>
        <taxon>Inconstantimicrobium</taxon>
    </lineage>
</organism>
<comment type="caution">
    <text evidence="1">The sequence shown here is derived from an EMBL/GenBank/DDBJ whole genome shotgun (WGS) entry which is preliminary data.</text>
</comment>
<keyword evidence="2" id="KW-1185">Reference proteome</keyword>
<name>A0ACB5R910_9CLOT</name>